<proteinExistence type="predicted"/>
<name>A0A2V2BEL7_9GAMM</name>
<gene>
    <name evidence="5" type="ORF">C7431_102189</name>
</gene>
<dbReference type="GO" id="GO:0006796">
    <property type="term" value="P:phosphate-containing compound metabolic process"/>
    <property type="evidence" value="ECO:0007669"/>
    <property type="project" value="UniProtKB-ARBA"/>
</dbReference>
<protein>
    <submittedName>
        <fullName evidence="5">PfkB family carbohydrate kinase</fullName>
    </submittedName>
</protein>
<dbReference type="Pfam" id="PF00294">
    <property type="entry name" value="PfkB"/>
    <property type="match status" value="1"/>
</dbReference>
<feature type="domain" description="Carbohydrate kinase PfkB" evidence="4">
    <location>
        <begin position="43"/>
        <end position="171"/>
    </location>
</feature>
<dbReference type="Proteomes" id="UP000245981">
    <property type="component" value="Unassembled WGS sequence"/>
</dbReference>
<evidence type="ECO:0000313" key="5">
    <source>
        <dbReference type="EMBL" id="PWK99388.1"/>
    </source>
</evidence>
<evidence type="ECO:0000313" key="6">
    <source>
        <dbReference type="Proteomes" id="UP000245981"/>
    </source>
</evidence>
<dbReference type="PANTHER" id="PTHR10584:SF166">
    <property type="entry name" value="RIBOKINASE"/>
    <property type="match status" value="1"/>
</dbReference>
<evidence type="ECO:0000256" key="3">
    <source>
        <dbReference type="SAM" id="MobiDB-lite"/>
    </source>
</evidence>
<dbReference type="InterPro" id="IPR011611">
    <property type="entry name" value="PfkB_dom"/>
</dbReference>
<dbReference type="EMBL" id="QGHF01000002">
    <property type="protein sequence ID" value="PWK99388.1"/>
    <property type="molecule type" value="Genomic_DNA"/>
</dbReference>
<dbReference type="PANTHER" id="PTHR10584">
    <property type="entry name" value="SUGAR KINASE"/>
    <property type="match status" value="1"/>
</dbReference>
<dbReference type="PRINTS" id="PR00990">
    <property type="entry name" value="RIBOKINASE"/>
</dbReference>
<dbReference type="AlphaFoldDB" id="A0A2V2BEL7"/>
<comment type="caution">
    <text evidence="5">The sequence shown here is derived from an EMBL/GenBank/DDBJ whole genome shotgun (WGS) entry which is preliminary data.</text>
</comment>
<dbReference type="InterPro" id="IPR002139">
    <property type="entry name" value="Ribo/fructo_kinase"/>
</dbReference>
<evidence type="ECO:0000259" key="4">
    <source>
        <dbReference type="Pfam" id="PF00294"/>
    </source>
</evidence>
<dbReference type="Gene3D" id="3.40.1190.20">
    <property type="match status" value="1"/>
</dbReference>
<reference evidence="5 6" key="1">
    <citation type="submission" date="2018-05" db="EMBL/GenBank/DDBJ databases">
        <title>Genomic Encyclopedia of Type Strains, Phase IV (KMG-V): Genome sequencing to study the core and pangenomes of soil and plant-associated prokaryotes.</title>
        <authorList>
            <person name="Whitman W."/>
        </authorList>
    </citation>
    <scope>NUCLEOTIDE SEQUENCE [LARGE SCALE GENOMIC DNA]</scope>
    <source>
        <strain evidence="5 6">PNA 200-10</strain>
    </source>
</reference>
<dbReference type="SUPFAM" id="SSF53613">
    <property type="entry name" value="Ribokinase-like"/>
    <property type="match status" value="1"/>
</dbReference>
<dbReference type="GO" id="GO:0005829">
    <property type="term" value="C:cytosol"/>
    <property type="evidence" value="ECO:0007669"/>
    <property type="project" value="TreeGrafter"/>
</dbReference>
<evidence type="ECO:0000256" key="2">
    <source>
        <dbReference type="ARBA" id="ARBA00022777"/>
    </source>
</evidence>
<sequence length="226" mass="24692">MFLEERRNQILQWLDEHERGTVNGLASQRRVTRKTRRRQGKVCIPGACHVDSVARMARFPKSGESPMAHGSTPGPGGKRARQAMAASRAGLRVHLVAKIGTEGVSQFAFDHLSSSDIHSFRLYQTDTEPTGSAILDVSQENGENMIAACSGASKTLTDAGIAGLTHTFTEADVLLLPLFRRSVWTPPARAMPLTARRPPPGHRAVAREGASTMPKRHQAVTRLNQR</sequence>
<feature type="compositionally biased region" description="Basic residues" evidence="3">
    <location>
        <begin position="214"/>
        <end position="226"/>
    </location>
</feature>
<dbReference type="InterPro" id="IPR029056">
    <property type="entry name" value="Ribokinase-like"/>
</dbReference>
<keyword evidence="2 5" id="KW-0418">Kinase</keyword>
<keyword evidence="1" id="KW-0808">Transferase</keyword>
<evidence type="ECO:0000256" key="1">
    <source>
        <dbReference type="ARBA" id="ARBA00022679"/>
    </source>
</evidence>
<accession>A0A2V2BEL7</accession>
<dbReference type="GO" id="GO:0016301">
    <property type="term" value="F:kinase activity"/>
    <property type="evidence" value="ECO:0007669"/>
    <property type="project" value="UniProtKB-KW"/>
</dbReference>
<feature type="region of interest" description="Disordered" evidence="3">
    <location>
        <begin position="60"/>
        <end position="81"/>
    </location>
</feature>
<organism evidence="5 6">
    <name type="scientific">Pantoea allii</name>
    <dbReference type="NCBI Taxonomy" id="574096"/>
    <lineage>
        <taxon>Bacteria</taxon>
        <taxon>Pseudomonadati</taxon>
        <taxon>Pseudomonadota</taxon>
        <taxon>Gammaproteobacteria</taxon>
        <taxon>Enterobacterales</taxon>
        <taxon>Erwiniaceae</taxon>
        <taxon>Pantoea</taxon>
    </lineage>
</organism>
<feature type="region of interest" description="Disordered" evidence="3">
    <location>
        <begin position="190"/>
        <end position="226"/>
    </location>
</feature>